<dbReference type="VEuPathDB" id="FungiDB:PTTG_05455"/>
<name>A0A0C4EXA7_PUCT1</name>
<dbReference type="OMA" id="QECRTCK"/>
<feature type="region of interest" description="Disordered" evidence="1">
    <location>
        <begin position="237"/>
        <end position="270"/>
    </location>
</feature>
<dbReference type="OrthoDB" id="2507331at2759"/>
<feature type="compositionally biased region" description="Basic and acidic residues" evidence="1">
    <location>
        <begin position="149"/>
        <end position="175"/>
    </location>
</feature>
<gene>
    <name evidence="2" type="ORF">PTTG_05455</name>
</gene>
<reference evidence="2" key="2">
    <citation type="submission" date="2016-05" db="EMBL/GenBank/DDBJ databases">
        <title>Comparative analysis highlights variable genome content of wheat rusts and divergence of the mating loci.</title>
        <authorList>
            <person name="Cuomo C.A."/>
            <person name="Bakkeren G."/>
            <person name="Szabo L."/>
            <person name="Khalil H."/>
            <person name="Joly D."/>
            <person name="Goldberg J."/>
            <person name="Young S."/>
            <person name="Zeng Q."/>
            <person name="Fellers J."/>
        </authorList>
    </citation>
    <scope>NUCLEOTIDE SEQUENCE [LARGE SCALE GENOMIC DNA]</scope>
    <source>
        <strain evidence="2">1-1 BBBD Race 1</strain>
    </source>
</reference>
<protein>
    <submittedName>
        <fullName evidence="2 3">Uncharacterized protein</fullName>
    </submittedName>
</protein>
<proteinExistence type="predicted"/>
<reference evidence="3" key="4">
    <citation type="submission" date="2025-05" db="UniProtKB">
        <authorList>
            <consortium name="EnsemblFungi"/>
        </authorList>
    </citation>
    <scope>IDENTIFICATION</scope>
    <source>
        <strain evidence="3">isolate 1-1 / race 1 (BBBD)</strain>
    </source>
</reference>
<dbReference type="EMBL" id="ADAS02000029">
    <property type="protein sequence ID" value="OAV95405.1"/>
    <property type="molecule type" value="Genomic_DNA"/>
</dbReference>
<reference evidence="2" key="1">
    <citation type="submission" date="2009-11" db="EMBL/GenBank/DDBJ databases">
        <authorList>
            <consortium name="The Broad Institute Genome Sequencing Platform"/>
            <person name="Ward D."/>
            <person name="Feldgarden M."/>
            <person name="Earl A."/>
            <person name="Young S.K."/>
            <person name="Zeng Q."/>
            <person name="Koehrsen M."/>
            <person name="Alvarado L."/>
            <person name="Berlin A."/>
            <person name="Bochicchio J."/>
            <person name="Borenstein D."/>
            <person name="Chapman S.B."/>
            <person name="Chen Z."/>
            <person name="Engels R."/>
            <person name="Freedman E."/>
            <person name="Gellesch M."/>
            <person name="Goldberg J."/>
            <person name="Griggs A."/>
            <person name="Gujja S."/>
            <person name="Heilman E."/>
            <person name="Heiman D."/>
            <person name="Hepburn T."/>
            <person name="Howarth C."/>
            <person name="Jen D."/>
            <person name="Larson L."/>
            <person name="Lewis B."/>
            <person name="Mehta T."/>
            <person name="Park D."/>
            <person name="Pearson M."/>
            <person name="Roberts A."/>
            <person name="Saif S."/>
            <person name="Shea T."/>
            <person name="Shenoy N."/>
            <person name="Sisk P."/>
            <person name="Stolte C."/>
            <person name="Sykes S."/>
            <person name="Thomson T."/>
            <person name="Walk T."/>
            <person name="White J."/>
            <person name="Yandava C."/>
            <person name="Izard J."/>
            <person name="Baranova O.V."/>
            <person name="Blanton J.M."/>
            <person name="Tanner A.C."/>
            <person name="Dewhirst F.E."/>
            <person name="Haas B."/>
            <person name="Nusbaum C."/>
            <person name="Birren B."/>
        </authorList>
    </citation>
    <scope>NUCLEOTIDE SEQUENCE [LARGE SCALE GENOMIC DNA]</scope>
    <source>
        <strain evidence="2">1-1 BBBD Race 1</strain>
    </source>
</reference>
<accession>A0A0C4EXA7</accession>
<evidence type="ECO:0000256" key="1">
    <source>
        <dbReference type="SAM" id="MobiDB-lite"/>
    </source>
</evidence>
<dbReference type="AlphaFoldDB" id="A0A0C4EXA7"/>
<evidence type="ECO:0000313" key="3">
    <source>
        <dbReference type="EnsemblFungi" id="PTTG_05455-t43_1-p1"/>
    </source>
</evidence>
<evidence type="ECO:0000313" key="4">
    <source>
        <dbReference type="Proteomes" id="UP000005240"/>
    </source>
</evidence>
<organism evidence="2">
    <name type="scientific">Puccinia triticina (isolate 1-1 / race 1 (BBBD))</name>
    <name type="common">Brown leaf rust fungus</name>
    <dbReference type="NCBI Taxonomy" id="630390"/>
    <lineage>
        <taxon>Eukaryota</taxon>
        <taxon>Fungi</taxon>
        <taxon>Dikarya</taxon>
        <taxon>Basidiomycota</taxon>
        <taxon>Pucciniomycotina</taxon>
        <taxon>Pucciniomycetes</taxon>
        <taxon>Pucciniales</taxon>
        <taxon>Pucciniaceae</taxon>
        <taxon>Puccinia</taxon>
    </lineage>
</organism>
<reference evidence="3 4" key="3">
    <citation type="journal article" date="2017" name="G3 (Bethesda)">
        <title>Comparative analysis highlights variable genome content of wheat rusts and divergence of the mating loci.</title>
        <authorList>
            <person name="Cuomo C.A."/>
            <person name="Bakkeren G."/>
            <person name="Khalil H.B."/>
            <person name="Panwar V."/>
            <person name="Joly D."/>
            <person name="Linning R."/>
            <person name="Sakthikumar S."/>
            <person name="Song X."/>
            <person name="Adiconis X."/>
            <person name="Fan L."/>
            <person name="Goldberg J.M."/>
            <person name="Levin J.Z."/>
            <person name="Young S."/>
            <person name="Zeng Q."/>
            <person name="Anikster Y."/>
            <person name="Bruce M."/>
            <person name="Wang M."/>
            <person name="Yin C."/>
            <person name="McCallum B."/>
            <person name="Szabo L.J."/>
            <person name="Hulbert S."/>
            <person name="Chen X."/>
            <person name="Fellers J.P."/>
        </authorList>
    </citation>
    <scope>NUCLEOTIDE SEQUENCE</scope>
    <source>
        <strain evidence="4">Isolate 1-1 / race 1 (BBBD)</strain>
        <strain evidence="3">isolate 1-1 / race 1 (BBBD)</strain>
    </source>
</reference>
<evidence type="ECO:0000313" key="2">
    <source>
        <dbReference type="EMBL" id="OAV95405.1"/>
    </source>
</evidence>
<dbReference type="EnsemblFungi" id="PTTG_05455-t43_1">
    <property type="protein sequence ID" value="PTTG_05455-t43_1-p1"/>
    <property type="gene ID" value="PTTG_05455"/>
</dbReference>
<feature type="compositionally biased region" description="Basic residues" evidence="1">
    <location>
        <begin position="260"/>
        <end position="270"/>
    </location>
</feature>
<feature type="region of interest" description="Disordered" evidence="1">
    <location>
        <begin position="126"/>
        <end position="175"/>
    </location>
</feature>
<dbReference type="Proteomes" id="UP000005240">
    <property type="component" value="Unassembled WGS sequence"/>
</dbReference>
<sequence length="270" mass="29846">MIDNFNFIPVIKPWNWKDIENQDEDDKSQECRTCKKRKVREEFYRGQWTNDPERATYRRTCRNCRDLPPAIQATAAEPDPPGEKDITGLIGPLSRQVLLDLTNDPSRLIREEIFEHLRLSSLSDYEHLQPPSESQRASGSPKLGSSGTGDRELDEPKMGAGEDRQRAKRIEPGLGDNKKELSELVAPTRLAVTSVCVSVGGGSQGRVTSATATSNLPKLERSFTKRWPSTTTLGVIATGADGRSAAGPHDPNGSEGSTRIPRRSRIKSVP</sequence>
<keyword evidence="4" id="KW-1185">Reference proteome</keyword>